<dbReference type="PANTHER" id="PTHR21646:SF24">
    <property type="entry name" value="UBIQUITIN CARBOXYL-TERMINAL HYDROLASE"/>
    <property type="match status" value="1"/>
</dbReference>
<evidence type="ECO:0000259" key="9">
    <source>
        <dbReference type="PROSITE" id="PS50235"/>
    </source>
</evidence>
<keyword evidence="7" id="KW-0788">Thiol protease</keyword>
<evidence type="ECO:0000256" key="2">
    <source>
        <dbReference type="ARBA" id="ARBA00009085"/>
    </source>
</evidence>
<feature type="domain" description="DUSP" evidence="10">
    <location>
        <begin position="132"/>
        <end position="240"/>
    </location>
</feature>
<proteinExistence type="inferred from homology"/>
<dbReference type="CDD" id="cd02674">
    <property type="entry name" value="Peptidase_C19R"/>
    <property type="match status" value="1"/>
</dbReference>
<evidence type="ECO:0000256" key="7">
    <source>
        <dbReference type="ARBA" id="ARBA00022807"/>
    </source>
</evidence>
<sequence>MLPGSNNPESLSPASSPSLASLTRKRPLSSPVSTASAPKRANSEDLMDQGASSDLEGSIGASRLNIASTPRSPTSASPASDQGDVDADETLTAPPEMDQNGAEGEVDETGGLPSVGDDELPPYEAAFQYNGIAPDMQLEFVNEARKRQLEEGDAWYIIPRTWFRRWQAACSGVQESKDDDASVTPEEVGPIDLTVLYDEKGDLRKPLTIGVDVEVVPADGWGYLTQWYGVTGTPFERDVVAPAGPGSEMIEFYPPKFHLYLLVPTSSPPDASVSLPSLPSPPTVSYASSAQFSRLVEDAASAFELQRPVRLWRLPPISDELSAHEGAAYVFTDKLRETGVELLDPKQIGDETTLQDALLTDDETHLAVEQQNEDGAWMVDAEALMTALAAAETDAPPSESAPPLPEEDKGATKKSGIGIFSGGWSSGLHKPKTPGFSAGKEKEKPRSGNGGGILGAAMGALTRSKSTQQGQRGLVGLQNLGNTCFMNSAIQCMSNTKELQEYFLSGVYHSELNRENPLGMRGQVAEAFGQLIERLWNGTGSSVAPREFKQALARFAPQFSGYGQQDSQELLAFLLDGTHEDLNRIKKKPATEAPDWEGGGDKEMVELAKTCWEQYRSRNDSVIVDLFQGQYRSTVVCPDCDKVSITFDPFMYVTTNLPVTKKWTGRIIVVPLDAARGTLAVDLEVPKSGTIRTLKAAVGQLVDIDPKRLIITEEWHGKFWKDWNDDESVTEIGGNDTIIMYETTAPHPQPRPRKPRPEQPANPTAPVILPVSHVKDTSSGRMRFGTYSPDMWGTPFIVTLTPEQASSVAGIKRALARHYARVTKRGDELIEIVEEEIAEDEKLALAAEETDSVEPSTINSSTEQSQASTPPNEAMDVDAASAPMAASNDDTFVPTVVGPAPPVTSNMSSLSSAASSLLAGPSTTPSTAPSTSTPARQRRMPFRVEVSKRAHPEGRIPVNQHTTSDTVELAEYARVVQAVRAHRQAGTPKPESEDIDMFSPKAERGDDSESADAQDKDWEKVEKPQPEDVEVKPVPLLTTGHYVVAHWEPAAIDYFFNNETATWSIVQDIVDPAITARQQQGKGAKKVITLSDCLTEFTKEERLGEDDMWYCSRCKEFKQATKKVELWKVPDVLVFALKRFSSGRWSREKIDDLVDFPVLEGLDMEQFVQGDKVEQRLAQQMPDAPAISEPDSLVYDLYAVSNHFGGLGGGHYTAFAKNPENGKWYDFDDSRVTEINAERVKSSAAYLLFYRRRTARPIGGAKSRELVESANASRVASAAPSIAASEAAHSPFASRENLNASTSTEDFFGCIVNKYGSSSASRTVDSSDDELPVPGSFHTFSSHHEPFARSSLPSSAYQLDTPTTDADAPPSPPESVEPGSPKDLSSLGGDDAWTKQTLPDLTDSEVVAVPPSAGQDDAQADEIKLPQGPSTLDTLE</sequence>
<dbReference type="EC" id="3.4.19.12" evidence="3"/>
<gene>
    <name evidence="11" type="ORF">RHTO0S_04e09604g</name>
</gene>
<dbReference type="InterPro" id="IPR006615">
    <property type="entry name" value="Pept_C19_DUSP"/>
</dbReference>
<dbReference type="GO" id="GO:0004843">
    <property type="term" value="F:cysteine-type deubiquitinase activity"/>
    <property type="evidence" value="ECO:0007669"/>
    <property type="project" value="UniProtKB-EC"/>
</dbReference>
<evidence type="ECO:0000256" key="6">
    <source>
        <dbReference type="ARBA" id="ARBA00022801"/>
    </source>
</evidence>
<dbReference type="PROSITE" id="PS51283">
    <property type="entry name" value="DUSP"/>
    <property type="match status" value="1"/>
</dbReference>
<feature type="domain" description="USP" evidence="9">
    <location>
        <begin position="475"/>
        <end position="1253"/>
    </location>
</feature>
<feature type="region of interest" description="Disordered" evidence="8">
    <location>
        <begin position="980"/>
        <end position="1027"/>
    </location>
</feature>
<feature type="region of interest" description="Disordered" evidence="8">
    <location>
        <begin position="1"/>
        <end position="120"/>
    </location>
</feature>
<dbReference type="Pfam" id="PF00443">
    <property type="entry name" value="UCH"/>
    <property type="match status" value="1"/>
</dbReference>
<feature type="region of interest" description="Disordered" evidence="8">
    <location>
        <begin position="1354"/>
        <end position="1436"/>
    </location>
</feature>
<reference evidence="11" key="1">
    <citation type="journal article" date="2014" name="Genome Announc.">
        <title>Draft genome sequence of Rhodosporidium toruloides CECT1137, an oleaginous yeast of biotechnological interest.</title>
        <authorList>
            <person name="Morin N."/>
            <person name="Calcas X."/>
            <person name="Devillers H."/>
            <person name="Durrens P."/>
            <person name="Sherman D.J."/>
            <person name="Nicaud J.-M."/>
            <person name="Neuveglise C."/>
        </authorList>
    </citation>
    <scope>NUCLEOTIDE SEQUENCE</scope>
    <source>
        <strain evidence="11">CECT1137</strain>
    </source>
</reference>
<evidence type="ECO:0000256" key="1">
    <source>
        <dbReference type="ARBA" id="ARBA00000707"/>
    </source>
</evidence>
<comment type="similarity">
    <text evidence="2">Belongs to the peptidase C19 family.</text>
</comment>
<protein>
    <recommendedName>
        <fullName evidence="3">ubiquitinyl hydrolase 1</fullName>
        <ecNumber evidence="3">3.4.19.12</ecNumber>
    </recommendedName>
</protein>
<keyword evidence="4" id="KW-0645">Protease</keyword>
<feature type="compositionally biased region" description="Low complexity" evidence="8">
    <location>
        <begin position="914"/>
        <end position="935"/>
    </location>
</feature>
<name>A0A061AYI0_RHOTO</name>
<organism evidence="11">
    <name type="scientific">Rhodotorula toruloides</name>
    <name type="common">Yeast</name>
    <name type="synonym">Rhodosporidium toruloides</name>
    <dbReference type="NCBI Taxonomy" id="5286"/>
    <lineage>
        <taxon>Eukaryota</taxon>
        <taxon>Fungi</taxon>
        <taxon>Dikarya</taxon>
        <taxon>Basidiomycota</taxon>
        <taxon>Pucciniomycotina</taxon>
        <taxon>Microbotryomycetes</taxon>
        <taxon>Sporidiobolales</taxon>
        <taxon>Sporidiobolaceae</taxon>
        <taxon>Rhodotorula</taxon>
    </lineage>
</organism>
<dbReference type="GO" id="GO:0006508">
    <property type="term" value="P:proteolysis"/>
    <property type="evidence" value="ECO:0007669"/>
    <property type="project" value="UniProtKB-KW"/>
</dbReference>
<dbReference type="Gene3D" id="3.30.2230.10">
    <property type="entry name" value="DUSP-like"/>
    <property type="match status" value="1"/>
</dbReference>
<dbReference type="InterPro" id="IPR038765">
    <property type="entry name" value="Papain-like_cys_pep_sf"/>
</dbReference>
<dbReference type="SMART" id="SM00695">
    <property type="entry name" value="DUSP"/>
    <property type="match status" value="1"/>
</dbReference>
<comment type="catalytic activity">
    <reaction evidence="1">
        <text>Thiol-dependent hydrolysis of ester, thioester, amide, peptide and isopeptide bonds formed by the C-terminal Gly of ubiquitin (a 76-residue protein attached to proteins as an intracellular targeting signal).</text>
        <dbReference type="EC" id="3.4.19.12"/>
    </reaction>
</comment>
<dbReference type="SUPFAM" id="SSF54001">
    <property type="entry name" value="Cysteine proteinases"/>
    <property type="match status" value="1"/>
</dbReference>
<accession>A0A061AYI0</accession>
<feature type="compositionally biased region" description="Basic and acidic residues" evidence="8">
    <location>
        <begin position="1001"/>
        <end position="1027"/>
    </location>
</feature>
<feature type="region of interest" description="Disordered" evidence="8">
    <location>
        <begin position="914"/>
        <end position="939"/>
    </location>
</feature>
<dbReference type="InterPro" id="IPR001394">
    <property type="entry name" value="Peptidase_C19_UCH"/>
</dbReference>
<feature type="region of interest" description="Disordered" evidence="8">
    <location>
        <begin position="744"/>
        <end position="766"/>
    </location>
</feature>
<dbReference type="InterPro" id="IPR028889">
    <property type="entry name" value="USP"/>
</dbReference>
<dbReference type="SUPFAM" id="SSF143791">
    <property type="entry name" value="DUSP-like"/>
    <property type="match status" value="1"/>
</dbReference>
<evidence type="ECO:0000256" key="4">
    <source>
        <dbReference type="ARBA" id="ARBA00022670"/>
    </source>
</evidence>
<dbReference type="InterPro" id="IPR035927">
    <property type="entry name" value="DUSP-like_sf"/>
</dbReference>
<evidence type="ECO:0000313" key="11">
    <source>
        <dbReference type="EMBL" id="CDR39794.1"/>
    </source>
</evidence>
<feature type="compositionally biased region" description="Polar residues" evidence="8">
    <location>
        <begin position="853"/>
        <end position="871"/>
    </location>
</feature>
<evidence type="ECO:0000259" key="10">
    <source>
        <dbReference type="PROSITE" id="PS51283"/>
    </source>
</evidence>
<keyword evidence="6" id="KW-0378">Hydrolase</keyword>
<dbReference type="GO" id="GO:0016579">
    <property type="term" value="P:protein deubiquitination"/>
    <property type="evidence" value="ECO:0007669"/>
    <property type="project" value="InterPro"/>
</dbReference>
<dbReference type="InterPro" id="IPR018200">
    <property type="entry name" value="USP_CS"/>
</dbReference>
<dbReference type="InterPro" id="IPR050185">
    <property type="entry name" value="Ub_carboxyl-term_hydrolase"/>
</dbReference>
<feature type="region of interest" description="Disordered" evidence="8">
    <location>
        <begin position="847"/>
        <end position="875"/>
    </location>
</feature>
<dbReference type="PROSITE" id="PS50235">
    <property type="entry name" value="USP_3"/>
    <property type="match status" value="1"/>
</dbReference>
<evidence type="ECO:0000256" key="8">
    <source>
        <dbReference type="SAM" id="MobiDB-lite"/>
    </source>
</evidence>
<keyword evidence="5" id="KW-0833">Ubl conjugation pathway</keyword>
<dbReference type="PANTHER" id="PTHR21646">
    <property type="entry name" value="UBIQUITIN CARBOXYL-TERMINAL HYDROLASE"/>
    <property type="match status" value="1"/>
</dbReference>
<feature type="region of interest" description="Disordered" evidence="8">
    <location>
        <begin position="391"/>
        <end position="449"/>
    </location>
</feature>
<dbReference type="EMBL" id="LK052939">
    <property type="protein sequence ID" value="CDR39794.1"/>
    <property type="molecule type" value="Genomic_DNA"/>
</dbReference>
<dbReference type="PROSITE" id="PS00973">
    <property type="entry name" value="USP_2"/>
    <property type="match status" value="1"/>
</dbReference>
<dbReference type="OrthoDB" id="292964at2759"/>
<dbReference type="PROSITE" id="PS00972">
    <property type="entry name" value="USP_1"/>
    <property type="match status" value="1"/>
</dbReference>
<evidence type="ECO:0000256" key="5">
    <source>
        <dbReference type="ARBA" id="ARBA00022786"/>
    </source>
</evidence>
<dbReference type="Pfam" id="PF06337">
    <property type="entry name" value="DUSP"/>
    <property type="match status" value="1"/>
</dbReference>
<evidence type="ECO:0000256" key="3">
    <source>
        <dbReference type="ARBA" id="ARBA00012759"/>
    </source>
</evidence>
<feature type="compositionally biased region" description="Low complexity" evidence="8">
    <location>
        <begin position="67"/>
        <end position="80"/>
    </location>
</feature>
<feature type="compositionally biased region" description="Low complexity" evidence="8">
    <location>
        <begin position="1"/>
        <end position="22"/>
    </location>
</feature>
<dbReference type="Gene3D" id="3.90.70.10">
    <property type="entry name" value="Cysteine proteinases"/>
    <property type="match status" value="2"/>
</dbReference>